<dbReference type="GeneID" id="112687910"/>
<proteinExistence type="predicted"/>
<evidence type="ECO:0000256" key="1">
    <source>
        <dbReference type="SAM" id="SignalP"/>
    </source>
</evidence>
<dbReference type="OrthoDB" id="6630556at2759"/>
<dbReference type="RefSeq" id="XP_025416682.1">
    <property type="nucleotide sequence ID" value="XM_025560897.1"/>
</dbReference>
<feature type="signal peptide" evidence="1">
    <location>
        <begin position="1"/>
        <end position="23"/>
    </location>
</feature>
<gene>
    <name evidence="3" type="primary">LOC112687910</name>
</gene>
<organism evidence="2 3">
    <name type="scientific">Sipha flava</name>
    <name type="common">yellow sugarcane aphid</name>
    <dbReference type="NCBI Taxonomy" id="143950"/>
    <lineage>
        <taxon>Eukaryota</taxon>
        <taxon>Metazoa</taxon>
        <taxon>Ecdysozoa</taxon>
        <taxon>Arthropoda</taxon>
        <taxon>Hexapoda</taxon>
        <taxon>Insecta</taxon>
        <taxon>Pterygota</taxon>
        <taxon>Neoptera</taxon>
        <taxon>Paraneoptera</taxon>
        <taxon>Hemiptera</taxon>
        <taxon>Sternorrhyncha</taxon>
        <taxon>Aphidomorpha</taxon>
        <taxon>Aphidoidea</taxon>
        <taxon>Aphididae</taxon>
        <taxon>Sipha</taxon>
    </lineage>
</organism>
<sequence length="219" mass="22922">MISFKFLLCTVVLIMAAVTVTIGADDTAAAADITAAEPSVYSPAYLPPKHNPYDGAVTSTSTNIIRTPGNFGQVAAFHKTVETPFSLAHKADVRFTNDVVQPYQPSGPYPYAASPYPYAVGPYPYGAGPYPYATGPANAASPYPYTTSDPYKAYGYGLSAAPVAVPYGYNPIAVPQATGPYGYGSTAGAPVTSHAVVTPHSVAHTSFSGPYGSHYSYKR</sequence>
<dbReference type="Proteomes" id="UP000694846">
    <property type="component" value="Unplaced"/>
</dbReference>
<reference evidence="3" key="1">
    <citation type="submission" date="2025-08" db="UniProtKB">
        <authorList>
            <consortium name="RefSeq"/>
        </authorList>
    </citation>
    <scope>IDENTIFICATION</scope>
    <source>
        <tissue evidence="3">Whole body</tissue>
    </source>
</reference>
<keyword evidence="2" id="KW-1185">Reference proteome</keyword>
<dbReference type="AlphaFoldDB" id="A0A8B8G0Z6"/>
<feature type="chain" id="PRO_5034188855" evidence="1">
    <location>
        <begin position="24"/>
        <end position="219"/>
    </location>
</feature>
<evidence type="ECO:0000313" key="2">
    <source>
        <dbReference type="Proteomes" id="UP000694846"/>
    </source>
</evidence>
<name>A0A8B8G0Z6_9HEMI</name>
<protein>
    <submittedName>
        <fullName evidence="3">Cuticle protein 76-like</fullName>
    </submittedName>
</protein>
<evidence type="ECO:0000313" key="3">
    <source>
        <dbReference type="RefSeq" id="XP_025416682.1"/>
    </source>
</evidence>
<accession>A0A8B8G0Z6</accession>
<keyword evidence="1" id="KW-0732">Signal</keyword>